<name>A0A0K8MD55_9PROT</name>
<dbReference type="InterPro" id="IPR005119">
    <property type="entry name" value="LysR_subst-bd"/>
</dbReference>
<gene>
    <name evidence="6" type="primary">cysL_4</name>
    <name evidence="6" type="ORF">Cva_01110</name>
</gene>
<keyword evidence="7" id="KW-1185">Reference proteome</keyword>
<dbReference type="InterPro" id="IPR000847">
    <property type="entry name" value="LysR_HTH_N"/>
</dbReference>
<dbReference type="GO" id="GO:0043565">
    <property type="term" value="F:sequence-specific DNA binding"/>
    <property type="evidence" value="ECO:0007669"/>
    <property type="project" value="TreeGrafter"/>
</dbReference>
<comment type="similarity">
    <text evidence="1">Belongs to the LysR transcriptional regulatory family.</text>
</comment>
<organism evidence="6 7">
    <name type="scientific">Caedimonas varicaedens</name>
    <dbReference type="NCBI Taxonomy" id="1629334"/>
    <lineage>
        <taxon>Bacteria</taxon>
        <taxon>Pseudomonadati</taxon>
        <taxon>Pseudomonadota</taxon>
        <taxon>Alphaproteobacteria</taxon>
        <taxon>Holosporales</taxon>
        <taxon>Caedimonadaceae</taxon>
        <taxon>Caedimonas</taxon>
    </lineage>
</organism>
<dbReference type="PRINTS" id="PR00039">
    <property type="entry name" value="HTHLYSR"/>
</dbReference>
<dbReference type="Proteomes" id="UP000036771">
    <property type="component" value="Unassembled WGS sequence"/>
</dbReference>
<evidence type="ECO:0000256" key="4">
    <source>
        <dbReference type="ARBA" id="ARBA00023163"/>
    </source>
</evidence>
<dbReference type="AlphaFoldDB" id="A0A0K8MD55"/>
<dbReference type="OrthoDB" id="7624726at2"/>
<accession>A0A0K8MD55</accession>
<sequence>MDLEWDRLKVFYYVAKEKSITRAAQHLRTFQPSVTRSIQQLEHQAKSKLFIRNPRGLILTKQGEILFERVCNMMVELELATNEISGTADQVSGELTITTTYGYASTVLFKYISDFSKRYPDIILHIICDDQDLDLTKKEADVAIRPHDINITKLEQLFLHKRKLQLFASEKYLSNKGIPESVEDLDNHKLIIFNKKNSIIANSGNADWILGLGTTPDRRRNPVMTTNSVEFLAQMAQSELGIIGLSNDSSLIEKYKLKRILPHVEGPEIDMCYVYPTSLKNLKIVNLLGSYLKKTYNEAYLFMDSTKACPENN</sequence>
<keyword evidence="4" id="KW-0804">Transcription</keyword>
<protein>
    <submittedName>
        <fullName evidence="6">HTH-type transcriptional regulator CysL</fullName>
    </submittedName>
</protein>
<dbReference type="GO" id="GO:0006351">
    <property type="term" value="P:DNA-templated transcription"/>
    <property type="evidence" value="ECO:0007669"/>
    <property type="project" value="TreeGrafter"/>
</dbReference>
<dbReference type="SUPFAM" id="SSF46785">
    <property type="entry name" value="Winged helix' DNA-binding domain"/>
    <property type="match status" value="1"/>
</dbReference>
<comment type="caution">
    <text evidence="6">The sequence shown here is derived from an EMBL/GenBank/DDBJ whole genome shotgun (WGS) entry which is preliminary data.</text>
</comment>
<evidence type="ECO:0000256" key="3">
    <source>
        <dbReference type="ARBA" id="ARBA00023125"/>
    </source>
</evidence>
<keyword evidence="3" id="KW-0238">DNA-binding</keyword>
<dbReference type="InterPro" id="IPR036388">
    <property type="entry name" value="WH-like_DNA-bd_sf"/>
</dbReference>
<evidence type="ECO:0000259" key="5">
    <source>
        <dbReference type="PROSITE" id="PS50931"/>
    </source>
</evidence>
<reference evidence="6 7" key="1">
    <citation type="submission" date="2015-03" db="EMBL/GenBank/DDBJ databases">
        <title>Caedibacter varicaedens, whole genome shotgun sequence.</title>
        <authorList>
            <person name="Suzuki H."/>
            <person name="Dapper A.L."/>
            <person name="Gibson A.K."/>
            <person name="Jackson C."/>
            <person name="Lee H."/>
            <person name="Pejaver V.R."/>
            <person name="Doak T."/>
            <person name="Lynch M."/>
        </authorList>
    </citation>
    <scope>NUCLEOTIDE SEQUENCE [LARGE SCALE GENOMIC DNA]</scope>
</reference>
<evidence type="ECO:0000256" key="1">
    <source>
        <dbReference type="ARBA" id="ARBA00009437"/>
    </source>
</evidence>
<evidence type="ECO:0000256" key="2">
    <source>
        <dbReference type="ARBA" id="ARBA00023015"/>
    </source>
</evidence>
<dbReference type="PROSITE" id="PS50931">
    <property type="entry name" value="HTH_LYSR"/>
    <property type="match status" value="1"/>
</dbReference>
<dbReference type="SUPFAM" id="SSF53850">
    <property type="entry name" value="Periplasmic binding protein-like II"/>
    <property type="match status" value="1"/>
</dbReference>
<evidence type="ECO:0000313" key="6">
    <source>
        <dbReference type="EMBL" id="GAO98450.1"/>
    </source>
</evidence>
<dbReference type="Gene3D" id="1.10.10.10">
    <property type="entry name" value="Winged helix-like DNA-binding domain superfamily/Winged helix DNA-binding domain"/>
    <property type="match status" value="1"/>
</dbReference>
<dbReference type="FunFam" id="1.10.10.10:FF:000001">
    <property type="entry name" value="LysR family transcriptional regulator"/>
    <property type="match status" value="1"/>
</dbReference>
<dbReference type="GO" id="GO:0003700">
    <property type="term" value="F:DNA-binding transcription factor activity"/>
    <property type="evidence" value="ECO:0007669"/>
    <property type="project" value="InterPro"/>
</dbReference>
<dbReference type="InterPro" id="IPR036390">
    <property type="entry name" value="WH_DNA-bd_sf"/>
</dbReference>
<dbReference type="EMBL" id="BBVC01000060">
    <property type="protein sequence ID" value="GAO98450.1"/>
    <property type="molecule type" value="Genomic_DNA"/>
</dbReference>
<dbReference type="Gene3D" id="3.40.190.290">
    <property type="match status" value="1"/>
</dbReference>
<dbReference type="PANTHER" id="PTHR30537:SF20">
    <property type="entry name" value="TRANSCRIPTIONAL REGULATORY PROTEIN"/>
    <property type="match status" value="1"/>
</dbReference>
<evidence type="ECO:0000313" key="7">
    <source>
        <dbReference type="Proteomes" id="UP000036771"/>
    </source>
</evidence>
<dbReference type="Pfam" id="PF00126">
    <property type="entry name" value="HTH_1"/>
    <property type="match status" value="1"/>
</dbReference>
<dbReference type="InterPro" id="IPR058163">
    <property type="entry name" value="LysR-type_TF_proteobact-type"/>
</dbReference>
<feature type="domain" description="HTH lysR-type" evidence="5">
    <location>
        <begin position="1"/>
        <end position="60"/>
    </location>
</feature>
<dbReference type="Pfam" id="PF03466">
    <property type="entry name" value="LysR_substrate"/>
    <property type="match status" value="1"/>
</dbReference>
<dbReference type="PANTHER" id="PTHR30537">
    <property type="entry name" value="HTH-TYPE TRANSCRIPTIONAL REGULATOR"/>
    <property type="match status" value="1"/>
</dbReference>
<keyword evidence="2" id="KW-0805">Transcription regulation</keyword>
<dbReference type="STRING" id="1629334.Cva_01110"/>
<proteinExistence type="inferred from homology"/>